<dbReference type="Gene3D" id="2.120.10.30">
    <property type="entry name" value="TolB, C-terminal domain"/>
    <property type="match status" value="1"/>
</dbReference>
<evidence type="ECO:0000259" key="3">
    <source>
        <dbReference type="SMART" id="SM00776"/>
    </source>
</evidence>
<dbReference type="PANTHER" id="PTHR33546:SF1">
    <property type="entry name" value="LARGE, MULTIFUNCTIONAL SECRETED PROTEIN"/>
    <property type="match status" value="1"/>
</dbReference>
<dbReference type="Proteomes" id="UP000003688">
    <property type="component" value="Unassembled WGS sequence"/>
</dbReference>
<evidence type="ECO:0000313" key="4">
    <source>
        <dbReference type="EMBL" id="EEF58089.1"/>
    </source>
</evidence>
<evidence type="ECO:0000313" key="5">
    <source>
        <dbReference type="Proteomes" id="UP000003688"/>
    </source>
</evidence>
<feature type="region of interest" description="Disordered" evidence="1">
    <location>
        <begin position="197"/>
        <end position="218"/>
    </location>
</feature>
<dbReference type="RefSeq" id="WP_007417878.1">
    <property type="nucleotide sequence ID" value="NZ_ABOX02000050.1"/>
</dbReference>
<name>B9XPZ2_PEDPL</name>
<dbReference type="Gene3D" id="3.40.50.880">
    <property type="match status" value="1"/>
</dbReference>
<dbReference type="EMBL" id="ABOX02000050">
    <property type="protein sequence ID" value="EEF58089.1"/>
    <property type="molecule type" value="Genomic_DNA"/>
</dbReference>
<accession>B9XPZ2</accession>
<evidence type="ECO:0000256" key="1">
    <source>
        <dbReference type="SAM" id="MobiDB-lite"/>
    </source>
</evidence>
<dbReference type="InterPro" id="IPR013222">
    <property type="entry name" value="Glyco_hyd_98_carb-bd"/>
</dbReference>
<dbReference type="PANTHER" id="PTHR33546">
    <property type="entry name" value="LARGE, MULTIFUNCTIONAL SECRETED PROTEIN-RELATED"/>
    <property type="match status" value="1"/>
</dbReference>
<organism evidence="4 5">
    <name type="scientific">Pedosphaera parvula (strain Ellin514)</name>
    <dbReference type="NCBI Taxonomy" id="320771"/>
    <lineage>
        <taxon>Bacteria</taxon>
        <taxon>Pseudomonadati</taxon>
        <taxon>Verrucomicrobiota</taxon>
        <taxon>Pedosphaerae</taxon>
        <taxon>Pedosphaerales</taxon>
        <taxon>Pedosphaeraceae</taxon>
        <taxon>Pedosphaera</taxon>
    </lineage>
</organism>
<dbReference type="Pfam" id="PF08305">
    <property type="entry name" value="NPCBM"/>
    <property type="match status" value="2"/>
</dbReference>
<feature type="compositionally biased region" description="Basic and acidic residues" evidence="1">
    <location>
        <begin position="200"/>
        <end position="209"/>
    </location>
</feature>
<keyword evidence="5" id="KW-1185">Reference proteome</keyword>
<dbReference type="SUPFAM" id="SSF48371">
    <property type="entry name" value="ARM repeat"/>
    <property type="match status" value="1"/>
</dbReference>
<dbReference type="InterPro" id="IPR011041">
    <property type="entry name" value="Quinoprot_gluc/sorb_DH_b-prop"/>
</dbReference>
<dbReference type="STRING" id="320771.Cflav_PD1328"/>
<feature type="chain" id="PRO_5002895140" evidence="2">
    <location>
        <begin position="25"/>
        <end position="1112"/>
    </location>
</feature>
<dbReference type="InterPro" id="IPR011042">
    <property type="entry name" value="6-blade_b-propeller_TolB-like"/>
</dbReference>
<dbReference type="InterPro" id="IPR008979">
    <property type="entry name" value="Galactose-bd-like_sf"/>
</dbReference>
<dbReference type="Pfam" id="PF06283">
    <property type="entry name" value="ThuA"/>
    <property type="match status" value="1"/>
</dbReference>
<feature type="signal peptide" evidence="2">
    <location>
        <begin position="1"/>
        <end position="24"/>
    </location>
</feature>
<reference evidence="4 5" key="1">
    <citation type="journal article" date="2011" name="J. Bacteriol.">
        <title>Genome sequence of 'Pedosphaera parvula' Ellin514, an aerobic Verrucomicrobial isolate from pasture soil.</title>
        <authorList>
            <person name="Kant R."/>
            <person name="van Passel M.W."/>
            <person name="Sangwan P."/>
            <person name="Palva A."/>
            <person name="Lucas S."/>
            <person name="Copeland A."/>
            <person name="Lapidus A."/>
            <person name="Glavina Del Rio T."/>
            <person name="Dalin E."/>
            <person name="Tice H."/>
            <person name="Bruce D."/>
            <person name="Goodwin L."/>
            <person name="Pitluck S."/>
            <person name="Chertkov O."/>
            <person name="Larimer F.W."/>
            <person name="Land M.L."/>
            <person name="Hauser L."/>
            <person name="Brettin T.S."/>
            <person name="Detter J.C."/>
            <person name="Han S."/>
            <person name="de Vos W.M."/>
            <person name="Janssen P.H."/>
            <person name="Smidt H."/>
        </authorList>
    </citation>
    <scope>NUCLEOTIDE SEQUENCE [LARGE SCALE GENOMIC DNA]</scope>
    <source>
        <strain evidence="4 5">Ellin514</strain>
    </source>
</reference>
<protein>
    <submittedName>
        <fullName evidence="4">Membrane-bound dehydrogenase domain protein</fullName>
    </submittedName>
</protein>
<dbReference type="InterPro" id="IPR038637">
    <property type="entry name" value="NPCBM_sf"/>
</dbReference>
<dbReference type="Pfam" id="PF23500">
    <property type="entry name" value="DUF7133"/>
    <property type="match status" value="1"/>
</dbReference>
<feature type="domain" description="Glycosyl hydrolase family 98 putative carbohydrate-binding module" evidence="3">
    <location>
        <begin position="359"/>
        <end position="500"/>
    </location>
</feature>
<dbReference type="Gene3D" id="1.25.10.10">
    <property type="entry name" value="Leucine-rich Repeat Variant"/>
    <property type="match status" value="1"/>
</dbReference>
<dbReference type="SUPFAM" id="SSF50952">
    <property type="entry name" value="Soluble quinoprotein glucose dehydrogenase"/>
    <property type="match status" value="1"/>
</dbReference>
<dbReference type="InterPro" id="IPR029010">
    <property type="entry name" value="ThuA-like"/>
</dbReference>
<dbReference type="OrthoDB" id="174880at2"/>
<dbReference type="Gene3D" id="2.60.120.1060">
    <property type="entry name" value="NPCBM/NEW2 domain"/>
    <property type="match status" value="2"/>
</dbReference>
<feature type="region of interest" description="Disordered" evidence="1">
    <location>
        <begin position="272"/>
        <end position="313"/>
    </location>
</feature>
<keyword evidence="2" id="KW-0732">Signal</keyword>
<dbReference type="InterPro" id="IPR016024">
    <property type="entry name" value="ARM-type_fold"/>
</dbReference>
<sequence precursor="true">MKCLKAIALLLCVFALSKPNNSCAEDKKKIVLVAGTPSHGPREHEHNAGVLLLKKCLDKVPDIEAIAYTNGWPKDAKAFDGAATILLYMDGGDHHLAIQDHHLDQLQEQMKRGCGLVCIHYAVEVPSKPGGMEFLNWIGGYFETNWSVNPNWEADFKDLPPHPVTRGVKPFKIQDEWYYHMRFQEEDHVTPILTAIPPDSTREHPDDPHGGNPVVRSRKGMPEDVAWAYQRPDGGRGFGFTGAHHHENWGNDDFRKIVLNAIVWTAQMDVPPNGIESTITPEDLEQNLDPKGPKKVAKKSTPPPNSPKPKYASGIIQSGQITVDADITGAKSLYLVVTDGGNGIGCDWADWVNPQLVRADGTSVKLTSLKWKLASAGWGNVNVDKNAAGGPLKVGQKVAKDGIGTHSPSLIEFELPENFTHFLAKAGIDQGGIEQNCGSAVQFMVFTEKPDDSLLKVSSGENFIPPHQVGPDAARESLKNFTVAPGLEVSLFASEPMLRNPTDMDIDERGRIWITEGVNYRSTIKPWGILDPKGDRIVVLEDTDGDGVADKETTFYQGPEINAALGICVLGNKVIVSSSPNIFVLTDTGGDGKADKKELLFTGISGVDDDHGVHAVSFGPDGKLYFNFGNHAGQLKDKDGKPVMDIDGNEVINIGKPYRNGMAVRCNLDGTGVEVLAHNFRNPYEVAVDSFGTVWQSDNDDDGNRSVRINYLMEHGNFGYADEMTGEGWTAKRTGMEEEIQQRHWHQNDPGVVPNLLITGAGAPTGIAIYEGNLLPKAFQNQIILCDAGPRTVRAYPVEARGGGYKAECVDLLSSSDSWFRPSDVCVAPDGSIYVADWNDAGVGGHNMADRDPARMTGRVYRIAPVGFKPSVPKLDLTTPAGCVNALASPNLSTRYVAWMELKHMGIRAESELLKVWQDTKANPRMRARALYFLSQIKGTEHEYVKKAVLDSNPDIRIAGLRAGCEAKLDMTLFVKALVYDPSDAVRRECAITLRHSNSPKAPKLWATLATQHDGKDRWYLEALGIGMDKQEDKFFEAWLAEVGDKWNTPRGHDVIWRSRSSKALPYLVKIISDKNTSPRERDHYFRALDFISGPEKDAALLELLSASAPSK</sequence>
<dbReference type="InterPro" id="IPR011989">
    <property type="entry name" value="ARM-like"/>
</dbReference>
<dbReference type="SUPFAM" id="SSF52317">
    <property type="entry name" value="Class I glutamine amidotransferase-like"/>
    <property type="match status" value="1"/>
</dbReference>
<comment type="caution">
    <text evidence="4">The sequence shown here is derived from an EMBL/GenBank/DDBJ whole genome shotgun (WGS) entry which is preliminary data.</text>
</comment>
<evidence type="ECO:0000256" key="2">
    <source>
        <dbReference type="SAM" id="SignalP"/>
    </source>
</evidence>
<dbReference type="InterPro" id="IPR013428">
    <property type="entry name" value="Membrane-bound_put_N"/>
</dbReference>
<dbReference type="SUPFAM" id="SSF49785">
    <property type="entry name" value="Galactose-binding domain-like"/>
    <property type="match status" value="2"/>
</dbReference>
<dbReference type="AlphaFoldDB" id="B9XPZ2"/>
<dbReference type="InterPro" id="IPR055557">
    <property type="entry name" value="DUF7133"/>
</dbReference>
<dbReference type="NCBIfam" id="TIGR02604">
    <property type="entry name" value="Piru_Ver_Nterm"/>
    <property type="match status" value="1"/>
</dbReference>
<dbReference type="InterPro" id="IPR029062">
    <property type="entry name" value="Class_I_gatase-like"/>
</dbReference>
<dbReference type="SMART" id="SM00776">
    <property type="entry name" value="NPCBM"/>
    <property type="match status" value="1"/>
</dbReference>
<gene>
    <name evidence="4" type="ORF">Cflav_PD1328</name>
</gene>
<proteinExistence type="predicted"/>